<dbReference type="SMART" id="SM00823">
    <property type="entry name" value="PKS_PP"/>
    <property type="match status" value="1"/>
</dbReference>
<dbReference type="InterPro" id="IPR049900">
    <property type="entry name" value="PKS_mFAS_DH"/>
</dbReference>
<dbReference type="InterPro" id="IPR013217">
    <property type="entry name" value="Methyltransf_12"/>
</dbReference>
<evidence type="ECO:0000256" key="2">
    <source>
        <dbReference type="ARBA" id="ARBA00022553"/>
    </source>
</evidence>
<dbReference type="InterPro" id="IPR049552">
    <property type="entry name" value="PKS_DH_N"/>
</dbReference>
<dbReference type="Pfam" id="PF23114">
    <property type="entry name" value="NAD-bd_HRPKS_sdrA"/>
    <property type="match status" value="1"/>
</dbReference>
<dbReference type="CDD" id="cd00833">
    <property type="entry name" value="PKS"/>
    <property type="match status" value="1"/>
</dbReference>
<organism evidence="13 14">
    <name type="scientific">Canariomyces notabilis</name>
    <dbReference type="NCBI Taxonomy" id="2074819"/>
    <lineage>
        <taxon>Eukaryota</taxon>
        <taxon>Fungi</taxon>
        <taxon>Dikarya</taxon>
        <taxon>Ascomycota</taxon>
        <taxon>Pezizomycotina</taxon>
        <taxon>Sordariomycetes</taxon>
        <taxon>Sordariomycetidae</taxon>
        <taxon>Sordariales</taxon>
        <taxon>Chaetomiaceae</taxon>
        <taxon>Canariomyces</taxon>
    </lineage>
</organism>
<dbReference type="InterPro" id="IPR036291">
    <property type="entry name" value="NAD(P)-bd_dom_sf"/>
</dbReference>
<dbReference type="SUPFAM" id="SSF51735">
    <property type="entry name" value="NAD(P)-binding Rossmann-fold domains"/>
    <property type="match status" value="2"/>
</dbReference>
<keyword evidence="14" id="KW-1185">Reference proteome</keyword>
<dbReference type="SUPFAM" id="SSF53901">
    <property type="entry name" value="Thiolase-like"/>
    <property type="match status" value="1"/>
</dbReference>
<dbReference type="InterPro" id="IPR056501">
    <property type="entry name" value="NAD-bd_HRPKS_sdrA"/>
</dbReference>
<proteinExistence type="predicted"/>
<keyword evidence="7" id="KW-0012">Acyltransferase</keyword>
<dbReference type="InterPro" id="IPR016036">
    <property type="entry name" value="Malonyl_transacylase_ACP-bd"/>
</dbReference>
<feature type="compositionally biased region" description="Polar residues" evidence="9">
    <location>
        <begin position="298"/>
        <end position="317"/>
    </location>
</feature>
<dbReference type="GO" id="GO:0004312">
    <property type="term" value="F:fatty acid synthase activity"/>
    <property type="evidence" value="ECO:0007669"/>
    <property type="project" value="TreeGrafter"/>
</dbReference>
<dbReference type="Pfam" id="PF23297">
    <property type="entry name" value="ACP_SdgA_C"/>
    <property type="match status" value="1"/>
</dbReference>
<dbReference type="PROSITE" id="PS50075">
    <property type="entry name" value="CARRIER"/>
    <property type="match status" value="1"/>
</dbReference>
<evidence type="ECO:0000256" key="5">
    <source>
        <dbReference type="ARBA" id="ARBA00023002"/>
    </source>
</evidence>
<dbReference type="InterPro" id="IPR014031">
    <property type="entry name" value="Ketoacyl_synth_C"/>
</dbReference>
<keyword evidence="2" id="KW-0597">Phosphoprotein</keyword>
<evidence type="ECO:0000256" key="3">
    <source>
        <dbReference type="ARBA" id="ARBA00022679"/>
    </source>
</evidence>
<dbReference type="Pfam" id="PF08242">
    <property type="entry name" value="Methyltransf_12"/>
    <property type="match status" value="1"/>
</dbReference>
<keyword evidence="1" id="KW-0596">Phosphopantetheine</keyword>
<feature type="active site" description="Proton acceptor; for dehydratase activity" evidence="8">
    <location>
        <position position="1054"/>
    </location>
</feature>
<dbReference type="InterPro" id="IPR049551">
    <property type="entry name" value="PKS_DH_C"/>
</dbReference>
<evidence type="ECO:0000313" key="13">
    <source>
        <dbReference type="EMBL" id="KAK4112253.1"/>
    </source>
</evidence>
<dbReference type="SMART" id="SM00826">
    <property type="entry name" value="PKS_DH"/>
    <property type="match status" value="1"/>
</dbReference>
<dbReference type="InterPro" id="IPR050091">
    <property type="entry name" value="PKS_NRPS_Biosynth_Enz"/>
</dbReference>
<dbReference type="SUPFAM" id="SSF47336">
    <property type="entry name" value="ACP-like"/>
    <property type="match status" value="1"/>
</dbReference>
<feature type="region of interest" description="Disordered" evidence="9">
    <location>
        <begin position="297"/>
        <end position="317"/>
    </location>
</feature>
<dbReference type="Pfam" id="PF21089">
    <property type="entry name" value="PKS_DH_N"/>
    <property type="match status" value="1"/>
</dbReference>
<feature type="region of interest" description="N-terminal hotdog fold" evidence="8">
    <location>
        <begin position="1022"/>
        <end position="1154"/>
    </location>
</feature>
<dbReference type="Gene3D" id="3.40.50.150">
    <property type="entry name" value="Vaccinia Virus protein VP39"/>
    <property type="match status" value="1"/>
</dbReference>
<evidence type="ECO:0000256" key="4">
    <source>
        <dbReference type="ARBA" id="ARBA00022857"/>
    </source>
</evidence>
<dbReference type="InterPro" id="IPR013968">
    <property type="entry name" value="PKS_KR"/>
</dbReference>
<dbReference type="Gene3D" id="3.30.70.3290">
    <property type="match status" value="1"/>
</dbReference>
<dbReference type="GeneID" id="89942710"/>
<dbReference type="Pfam" id="PF13602">
    <property type="entry name" value="ADH_zinc_N_2"/>
    <property type="match status" value="1"/>
</dbReference>
<dbReference type="InterPro" id="IPR020841">
    <property type="entry name" value="PKS_Beta-ketoAc_synthase_dom"/>
</dbReference>
<feature type="domain" description="PKS/mFAS DH" evidence="12">
    <location>
        <begin position="1022"/>
        <end position="1335"/>
    </location>
</feature>
<reference evidence="13" key="2">
    <citation type="submission" date="2023-05" db="EMBL/GenBank/DDBJ databases">
        <authorList>
            <consortium name="Lawrence Berkeley National Laboratory"/>
            <person name="Steindorff A."/>
            <person name="Hensen N."/>
            <person name="Bonometti L."/>
            <person name="Westerberg I."/>
            <person name="Brannstrom I.O."/>
            <person name="Guillou S."/>
            <person name="Cros-Aarteil S."/>
            <person name="Calhoun S."/>
            <person name="Haridas S."/>
            <person name="Kuo A."/>
            <person name="Mondo S."/>
            <person name="Pangilinan J."/>
            <person name="Riley R."/>
            <person name="Labutti K."/>
            <person name="Andreopoulos B."/>
            <person name="Lipzen A."/>
            <person name="Chen C."/>
            <person name="Yanf M."/>
            <person name="Daum C."/>
            <person name="Ng V."/>
            <person name="Clum A."/>
            <person name="Ohm R."/>
            <person name="Martin F."/>
            <person name="Silar P."/>
            <person name="Natvig D."/>
            <person name="Lalanne C."/>
            <person name="Gautier V."/>
            <person name="Ament-Velasquez S.L."/>
            <person name="Kruys A."/>
            <person name="Hutchinson M.I."/>
            <person name="Powell A.J."/>
            <person name="Barry K."/>
            <person name="Miller A.N."/>
            <person name="Grigoriev I.V."/>
            <person name="Debuchy R."/>
            <person name="Gladieux P."/>
            <person name="Thoren M.H."/>
            <person name="Johannesson H."/>
        </authorList>
    </citation>
    <scope>NUCLEOTIDE SEQUENCE</scope>
    <source>
        <strain evidence="13">CBS 508.74</strain>
    </source>
</reference>
<dbReference type="SMART" id="SM00827">
    <property type="entry name" value="PKS_AT"/>
    <property type="match status" value="1"/>
</dbReference>
<dbReference type="PROSITE" id="PS52019">
    <property type="entry name" value="PKS_MFAS_DH"/>
    <property type="match status" value="1"/>
</dbReference>
<dbReference type="InterPro" id="IPR014030">
    <property type="entry name" value="Ketoacyl_synth_N"/>
</dbReference>
<dbReference type="GO" id="GO:0044550">
    <property type="term" value="P:secondary metabolite biosynthetic process"/>
    <property type="evidence" value="ECO:0007669"/>
    <property type="project" value="TreeGrafter"/>
</dbReference>
<feature type="domain" description="Ketosynthase family 3 (KS3)" evidence="11">
    <location>
        <begin position="23"/>
        <end position="459"/>
    </location>
</feature>
<dbReference type="Pfam" id="PF02801">
    <property type="entry name" value="Ketoacyl-synt_C"/>
    <property type="match status" value="1"/>
</dbReference>
<dbReference type="Gene3D" id="1.10.1200.10">
    <property type="entry name" value="ACP-like"/>
    <property type="match status" value="1"/>
</dbReference>
<keyword evidence="4" id="KW-0521">NADP</keyword>
<dbReference type="SUPFAM" id="SSF53335">
    <property type="entry name" value="S-adenosyl-L-methionine-dependent methyltransferases"/>
    <property type="match status" value="1"/>
</dbReference>
<evidence type="ECO:0008006" key="15">
    <source>
        <dbReference type="Google" id="ProtNLM"/>
    </source>
</evidence>
<keyword evidence="3" id="KW-0808">Transferase</keyword>
<dbReference type="Pfam" id="PF00698">
    <property type="entry name" value="Acyl_transf_1"/>
    <property type="match status" value="1"/>
</dbReference>
<evidence type="ECO:0000259" key="12">
    <source>
        <dbReference type="PROSITE" id="PS52019"/>
    </source>
</evidence>
<comment type="caution">
    <text evidence="13">The sequence shown here is derived from an EMBL/GenBank/DDBJ whole genome shotgun (WGS) entry which is preliminary data.</text>
</comment>
<name>A0AAN6YSC2_9PEZI</name>
<dbReference type="InterPro" id="IPR016035">
    <property type="entry name" value="Acyl_Trfase/lysoPLipase"/>
</dbReference>
<gene>
    <name evidence="13" type="ORF">N656DRAFT_829558</name>
</gene>
<dbReference type="SUPFAM" id="SSF50129">
    <property type="entry name" value="GroES-like"/>
    <property type="match status" value="1"/>
</dbReference>
<dbReference type="InterPro" id="IPR057326">
    <property type="entry name" value="KR_dom"/>
</dbReference>
<feature type="region of interest" description="Disordered" evidence="9">
    <location>
        <begin position="483"/>
        <end position="549"/>
    </location>
</feature>
<dbReference type="Pfam" id="PF08240">
    <property type="entry name" value="ADH_N"/>
    <property type="match status" value="1"/>
</dbReference>
<dbReference type="PANTHER" id="PTHR43775:SF29">
    <property type="entry name" value="ASPERFURANONE POLYKETIDE SYNTHASE AFOG-RELATED"/>
    <property type="match status" value="1"/>
</dbReference>
<protein>
    <recommendedName>
        <fullName evidence="15">Polyketide synthase</fullName>
    </recommendedName>
</protein>
<dbReference type="Pfam" id="PF22621">
    <property type="entry name" value="CurL-like_PKS_C"/>
    <property type="match status" value="1"/>
</dbReference>
<dbReference type="SMART" id="SM00825">
    <property type="entry name" value="PKS_KS"/>
    <property type="match status" value="1"/>
</dbReference>
<dbReference type="Pfam" id="PF08659">
    <property type="entry name" value="KR"/>
    <property type="match status" value="1"/>
</dbReference>
<dbReference type="PANTHER" id="PTHR43775">
    <property type="entry name" value="FATTY ACID SYNTHASE"/>
    <property type="match status" value="1"/>
</dbReference>
<dbReference type="Pfam" id="PF14765">
    <property type="entry name" value="PS-DH"/>
    <property type="match status" value="1"/>
</dbReference>
<dbReference type="Gene3D" id="3.40.47.10">
    <property type="match status" value="1"/>
</dbReference>
<dbReference type="SMART" id="SM00822">
    <property type="entry name" value="PKS_KR"/>
    <property type="match status" value="1"/>
</dbReference>
<dbReference type="InterPro" id="IPR013154">
    <property type="entry name" value="ADH-like_N"/>
</dbReference>
<dbReference type="InterPro" id="IPR001227">
    <property type="entry name" value="Ac_transferase_dom_sf"/>
</dbReference>
<evidence type="ECO:0000259" key="11">
    <source>
        <dbReference type="PROSITE" id="PS52004"/>
    </source>
</evidence>
<dbReference type="PROSITE" id="PS52004">
    <property type="entry name" value="KS3_2"/>
    <property type="match status" value="1"/>
</dbReference>
<dbReference type="RefSeq" id="XP_064669823.1">
    <property type="nucleotide sequence ID" value="XM_064818584.1"/>
</dbReference>
<dbReference type="GO" id="GO:0004315">
    <property type="term" value="F:3-oxoacyl-[acyl-carrier-protein] synthase activity"/>
    <property type="evidence" value="ECO:0007669"/>
    <property type="project" value="InterPro"/>
</dbReference>
<dbReference type="Pfam" id="PF00109">
    <property type="entry name" value="ketoacyl-synt"/>
    <property type="match status" value="1"/>
</dbReference>
<dbReference type="InterPro" id="IPR036736">
    <property type="entry name" value="ACP-like_sf"/>
</dbReference>
<feature type="active site" description="Proton donor; for dehydratase activity" evidence="8">
    <location>
        <position position="1245"/>
    </location>
</feature>
<evidence type="ECO:0000256" key="9">
    <source>
        <dbReference type="SAM" id="MobiDB-lite"/>
    </source>
</evidence>
<reference evidence="13" key="1">
    <citation type="journal article" date="2023" name="Mol. Phylogenet. Evol.">
        <title>Genome-scale phylogeny and comparative genomics of the fungal order Sordariales.</title>
        <authorList>
            <person name="Hensen N."/>
            <person name="Bonometti L."/>
            <person name="Westerberg I."/>
            <person name="Brannstrom I.O."/>
            <person name="Guillou S."/>
            <person name="Cros-Aarteil S."/>
            <person name="Calhoun S."/>
            <person name="Haridas S."/>
            <person name="Kuo A."/>
            <person name="Mondo S."/>
            <person name="Pangilinan J."/>
            <person name="Riley R."/>
            <person name="LaButti K."/>
            <person name="Andreopoulos B."/>
            <person name="Lipzen A."/>
            <person name="Chen C."/>
            <person name="Yan M."/>
            <person name="Daum C."/>
            <person name="Ng V."/>
            <person name="Clum A."/>
            <person name="Steindorff A."/>
            <person name="Ohm R.A."/>
            <person name="Martin F."/>
            <person name="Silar P."/>
            <person name="Natvig D.O."/>
            <person name="Lalanne C."/>
            <person name="Gautier V."/>
            <person name="Ament-Velasquez S.L."/>
            <person name="Kruys A."/>
            <person name="Hutchinson M.I."/>
            <person name="Powell A.J."/>
            <person name="Barry K."/>
            <person name="Miller A.N."/>
            <person name="Grigoriev I.V."/>
            <person name="Debuchy R."/>
            <person name="Gladieux P."/>
            <person name="Hiltunen Thoren M."/>
            <person name="Johannesson H."/>
        </authorList>
    </citation>
    <scope>NUCLEOTIDE SEQUENCE</scope>
    <source>
        <strain evidence="13">CBS 508.74</strain>
    </source>
</reference>
<feature type="region of interest" description="C-terminal hotdog fold" evidence="8">
    <location>
        <begin position="1179"/>
        <end position="1335"/>
    </location>
</feature>
<feature type="domain" description="Carrier" evidence="10">
    <location>
        <begin position="2478"/>
        <end position="2555"/>
    </location>
</feature>
<keyword evidence="5" id="KW-0560">Oxidoreductase</keyword>
<evidence type="ECO:0000259" key="10">
    <source>
        <dbReference type="PROSITE" id="PS50075"/>
    </source>
</evidence>
<evidence type="ECO:0000256" key="1">
    <source>
        <dbReference type="ARBA" id="ARBA00022450"/>
    </source>
</evidence>
<keyword evidence="6" id="KW-0511">Multifunctional enzyme</keyword>
<dbReference type="CDD" id="cd05195">
    <property type="entry name" value="enoyl_red"/>
    <property type="match status" value="1"/>
</dbReference>
<dbReference type="InterPro" id="IPR020807">
    <property type="entry name" value="PKS_DH"/>
</dbReference>
<dbReference type="PROSITE" id="PS00606">
    <property type="entry name" value="KS3_1"/>
    <property type="match status" value="1"/>
</dbReference>
<dbReference type="EMBL" id="MU853343">
    <property type="protein sequence ID" value="KAK4112253.1"/>
    <property type="molecule type" value="Genomic_DNA"/>
</dbReference>
<dbReference type="Gene3D" id="3.10.129.110">
    <property type="entry name" value="Polyketide synthase dehydratase"/>
    <property type="match status" value="1"/>
</dbReference>
<dbReference type="SUPFAM" id="SSF55048">
    <property type="entry name" value="Probable ACP-binding domain of malonyl-CoA ACP transacylase"/>
    <property type="match status" value="1"/>
</dbReference>
<evidence type="ECO:0000256" key="6">
    <source>
        <dbReference type="ARBA" id="ARBA00023268"/>
    </source>
</evidence>
<dbReference type="Gene3D" id="3.90.180.10">
    <property type="entry name" value="Medium-chain alcohol dehydrogenases, catalytic domain"/>
    <property type="match status" value="1"/>
</dbReference>
<dbReference type="SUPFAM" id="SSF52151">
    <property type="entry name" value="FabD/lysophospholipase-like"/>
    <property type="match status" value="1"/>
</dbReference>
<dbReference type="InterPro" id="IPR020806">
    <property type="entry name" value="PKS_PP-bd"/>
</dbReference>
<evidence type="ECO:0000256" key="7">
    <source>
        <dbReference type="ARBA" id="ARBA00023315"/>
    </source>
</evidence>
<dbReference type="FunFam" id="3.40.50.720:FF:000209">
    <property type="entry name" value="Polyketide synthase Pks12"/>
    <property type="match status" value="1"/>
</dbReference>
<dbReference type="SMART" id="SM00829">
    <property type="entry name" value="PKS_ER"/>
    <property type="match status" value="1"/>
</dbReference>
<dbReference type="InterPro" id="IPR042104">
    <property type="entry name" value="PKS_dehydratase_sf"/>
</dbReference>
<dbReference type="InterPro" id="IPR020843">
    <property type="entry name" value="ER"/>
</dbReference>
<dbReference type="InterPro" id="IPR016039">
    <property type="entry name" value="Thiolase-like"/>
</dbReference>
<dbReference type="CDD" id="cd02440">
    <property type="entry name" value="AdoMet_MTases"/>
    <property type="match status" value="1"/>
</dbReference>
<dbReference type="Gene3D" id="3.40.366.10">
    <property type="entry name" value="Malonyl-Coenzyme A Acyl Carrier Protein, domain 2"/>
    <property type="match status" value="1"/>
</dbReference>
<dbReference type="InterPro" id="IPR014043">
    <property type="entry name" value="Acyl_transferase_dom"/>
</dbReference>
<evidence type="ECO:0000313" key="14">
    <source>
        <dbReference type="Proteomes" id="UP001302812"/>
    </source>
</evidence>
<dbReference type="GO" id="GO:0006633">
    <property type="term" value="P:fatty acid biosynthetic process"/>
    <property type="evidence" value="ECO:0007669"/>
    <property type="project" value="InterPro"/>
</dbReference>
<dbReference type="Proteomes" id="UP001302812">
    <property type="component" value="Unassembled WGS sequence"/>
</dbReference>
<dbReference type="InterPro" id="IPR011032">
    <property type="entry name" value="GroES-like_sf"/>
</dbReference>
<evidence type="ECO:0000256" key="8">
    <source>
        <dbReference type="PROSITE-ProRule" id="PRU01363"/>
    </source>
</evidence>
<dbReference type="GO" id="GO:1901336">
    <property type="term" value="P:lactone biosynthetic process"/>
    <property type="evidence" value="ECO:0007669"/>
    <property type="project" value="UniProtKB-ARBA"/>
</dbReference>
<dbReference type="InterPro" id="IPR009081">
    <property type="entry name" value="PP-bd_ACP"/>
</dbReference>
<dbReference type="GO" id="GO:0031177">
    <property type="term" value="F:phosphopantetheine binding"/>
    <property type="evidence" value="ECO:0007669"/>
    <property type="project" value="InterPro"/>
</dbReference>
<dbReference type="Gene3D" id="3.40.50.720">
    <property type="entry name" value="NAD(P)-binding Rossmann-like Domain"/>
    <property type="match status" value="1"/>
</dbReference>
<dbReference type="InterPro" id="IPR018201">
    <property type="entry name" value="Ketoacyl_synth_AS"/>
</dbReference>
<sequence>MPGIPAPGADNKASISRMEEAVQEPLALIGFSLRYPQDADTPEGFWKVLEERRNVMTEWSADRIRLEAFYPKNGKQAEKTFVPGAHFLKGHLGAFDAPFFGISPTEAMAMDPQHRILLETTYHALESAGIPMEKVSGSKTGVYSGSMTDDYKHIITKDVDNLPKYTATGVTSNMIANRLSWFYNLLGPSINMDSACSSSLMAFDFACQGLRNRDCDMAIRYLTRICAQAVVAGASTVLAAEGVVSLMNMSFLSPQGRCFSFDHRANGYSRGEGFSVVLLKRLSDALRGRDTIRAVVRSTGSNQDGHTSGVTQPSGESQAALIRDTYSKAGLRLDETRFFEAHGTGTPLGDPIEAEAIGTTFRTARSQADPLYIGALKSNIGHLEGGSGLAGVIKAVMVLEKGVIPPNANFEKVNPRIDCDFLNINFPTACIPWPSAGLRRASVASFGFGGSNSHAIFDDAYNYLKSRGLEGVHQTRQIPPTREQLHGASAQGVNPSRGNHTGFLLSSLEPGENLPNGTPNGRVRDSRAANGSELPPSGMANDSHHHTSNVGADGNLVSSTREHLLPDRLLVFSASDEDSLQRVVSAYQAYFRNCDSSAMDAAYLENLAYTLSTRRSALLWRSFVVVNSVETLSDLQNRISKPVSAGQSKGIAFVFTGQGAQYRSMGAGLLGHPTFKYWIDRFGEKLKDLGCTWSMADVMDQTDSFADINDPEYSQPLTTGLQIALYELLQTLGVGPSVVLGHSSGEIATAYAAGCLSLDSAAKVSYYRGICSSALKRSLKQAGAMMSVNLPVDEMQDFFTRTGREPQAICVACINSPRNVTISGDEAVVDEAGRDLEARGVRTHKLKTGVAYHSRHHTAQVAAQYAESIACLERGTKRAKRPIMLSSVTGKYVQDPGEVCTPEYWVTNLVSQVQFAGAMRTLSVLMGKKTPTRKLGSPKLDAIRDVVEARASQAALKLAGELYARGYAVDVQKANEIGLSFEHKTNLQALVDLPPYPFNHSRIYWYESPLSRHGRLRCQPKLELLGTPAADWTPLAPRWRKFFDPTETPWIGHHRVNGKAIYPATGMAVMAIEASAQMADPARRIAGYELRDAIFSAPIIVGGEGEKRTEVQLHMWPDGADKNASAWEYRVCSQRNGVWVEHCCGAIRVQYETPGHAHVQSDEDLFYRGKYNEALRACTFKVPTETMYENFEANGLNYGPPFRALDDLAWDGAHDAVGTLQCFQWTPKQSQNDRQPHVAHPVTLDAAGQLMWVALTKGAQEVLVNGAAVTRIQHAWIAGSGASYPGTPYLRAACTTSLKGLRGTDASIFALDPEGRLRLRMSHVETTAVGGDETSTFAAPRRICFEMSYKPDIDLLDAAQLAVFTRPSPNGRPDQSGAEPQSNPETFYHDLELALFCLAMRALAERGEADPLDLMFNTGLAGAHYAGVCAATACCAGLAPYVDALAHKWPGLRVLEVGAGTGAITGYILRAVGEARLGRYDYTDVSAAMFEGARERFGEMGGRMAYKILDVERDPTEQGFEVEGYDLVVAAWVLHATRDLARTVQNVRRLLKPQGKLVLMEITEPEILRNGFAFGTLPGWWLSEEEEREWSPCVSEAQWDRVLRQNGFQGVDVVIRDYESDVCHENSLLIATALDPGPNAGVGSMLTLVLDPDSGPQAKLAAEFAGQMREKTGVGCQLLPIQNALSVAPGSTVVFLAELVKPYLSTLDEPSFGNLQALLAAAGNVIWLTSACEASPASAELQMVRGLARVLNTEKPGRSFVAVSFEDGSLEDNHDLCVNHLCRVVSGTTASQSQGCELEYVQRDGLLMINRVFESSPMNLQVHSRCHPTLQHQPLSQAPPLVLTIPNLGLLDSLRFIADPRYVTPLAPDEIEIAVQAIGINFRDLLTILGKLASSTTTGCECAGTVTRVGSGVTGLAAGDRVCAVVFGCTSTHARCHYQLAVRVPSFLSTAEAAALPVTGVTAHRALVTLARLQKDESILIHSAAGGTGQMALQLAVSLGADVYVTVGTEEKRALMRDVYGLPEHRIFYSRDTSFARDVYRTTNGRGVDVVVNSLAGDALLASWECVAPFGRFVELGKADIEGNAKLPMAMFAKNVTFFAVGVDDLAKHRPGMVQSALREVMDMVESGRMKVAEPLHVYPLSEMETAFRTMQAGKNTGKTVLTVSPENVVPTWLEPKYSCSLDPEATYLIAGGLGGLGRSAARWMSQRGARKLILLSRSGPKSFAAQALLQELEAAGTCVRTPSCDVSSAEELAAALAECADMGPIKGCLQCTMVLQDSLFETMTYAQWSTSLRSKVQSTWNLHRLLPVNLDFFIMLSSVAGIAGSMGQSNYAVGNTFQDALAAHRHSLNQAATSIDLGWMGDVGIVAENADLTRGKEAAGDLARILEKEFLALLDLYCVPGQQQWTGQPIIGLVTPAQFRARGIKPPEWLVERSLFRGLAQHDDGPSPGEHGGSTSVGALGSRDWAREFLRAAGRAEAEGIVVEALMEKLARATSVTVEDIDRSRPLHVYGVDSLLAVELRNWFAKTFKADVAIFDITGQASVEEVATRAAAQSGLRMNSVEKKEADK</sequence>
<dbReference type="GO" id="GO:0016491">
    <property type="term" value="F:oxidoreductase activity"/>
    <property type="evidence" value="ECO:0007669"/>
    <property type="project" value="UniProtKB-KW"/>
</dbReference>
<accession>A0AAN6YSC2</accession>
<dbReference type="InterPro" id="IPR029063">
    <property type="entry name" value="SAM-dependent_MTases_sf"/>
</dbReference>